<name>A0ACC0KJM4_CHOFU</name>
<keyword evidence="2" id="KW-1185">Reference proteome</keyword>
<accession>A0ACC0KJM4</accession>
<protein>
    <submittedName>
        <fullName evidence="1">Uncharacterized protein</fullName>
    </submittedName>
</protein>
<dbReference type="Proteomes" id="UP001064048">
    <property type="component" value="Chromosome 17"/>
</dbReference>
<sequence length="596" mass="64364">MSCARILHVLRRCKRLDDSGEVGSTQLARCLGLFDLTALGVGSTLGLGVYVLAGAVAKTVAGPAVTLSFLVAAIASAFAGLCYAEFASRVPKAGSAYVYSYVSVGEFIAFTIGWNLILEYVIGTASVAKGMANYIDSLCNNTMAKTMTNWAPMNVSFMADYPDFFAFVLVLLITLVLAVGVRESTKLNNVFTALNMVTVIIVIIAGAVKSNPANWRIKVEDIPPEYQSQAGNGGFMPWGVAGVMAGAAKCFFGFVGFDCVATTGEEAKNPKRDIPLSIVLSLVVIFVSYFSIATVLTMMWPYYLQDADAPFPHVFTEAGLPVIKWIVTVGAIFALCTSLLGAMFPLPRVLYAMGSDGVLFRPFATINGWTKTPLLATFLSGLLSAIMAAMFNLNQLIDMMSIGTLLAYTIVATSVLILRYEQEPDLSINGMKPTPDTPYSVAKQSFNLLGIKRPTVLSASIAKSSIVILFVLALITCALLTYERGVASDAALSALGAALLVLLVILCRQPRQSTAHLSFTVPLVPLVPYLSVCMNVYLMVQLDYQTWVRFIVWLVVGYTIYLFYGVRNSSLNETKEVTMAMSNGKSEDKHQVTTKF</sequence>
<reference evidence="1 2" key="1">
    <citation type="journal article" date="2022" name="Genome Biol. Evol.">
        <title>The Spruce Budworm Genome: Reconstructing the Evolutionary History of Antifreeze Proteins.</title>
        <authorList>
            <person name="Beliveau C."/>
            <person name="Gagne P."/>
            <person name="Picq S."/>
            <person name="Vernygora O."/>
            <person name="Keeling C.I."/>
            <person name="Pinkney K."/>
            <person name="Doucet D."/>
            <person name="Wen F."/>
            <person name="Johnston J.S."/>
            <person name="Maaroufi H."/>
            <person name="Boyle B."/>
            <person name="Laroche J."/>
            <person name="Dewar K."/>
            <person name="Juretic N."/>
            <person name="Blackburn G."/>
            <person name="Nisole A."/>
            <person name="Brunet B."/>
            <person name="Brandao M."/>
            <person name="Lumley L."/>
            <person name="Duan J."/>
            <person name="Quan G."/>
            <person name="Lucarotti C.J."/>
            <person name="Roe A.D."/>
            <person name="Sperling F.A.H."/>
            <person name="Levesque R.C."/>
            <person name="Cusson M."/>
        </authorList>
    </citation>
    <scope>NUCLEOTIDE SEQUENCE [LARGE SCALE GENOMIC DNA]</scope>
    <source>
        <strain evidence="1">Glfc:IPQL:Cfum</strain>
    </source>
</reference>
<dbReference type="EMBL" id="CM046117">
    <property type="protein sequence ID" value="KAI8436440.1"/>
    <property type="molecule type" value="Genomic_DNA"/>
</dbReference>
<comment type="caution">
    <text evidence="1">The sequence shown here is derived from an EMBL/GenBank/DDBJ whole genome shotgun (WGS) entry which is preliminary data.</text>
</comment>
<organism evidence="1 2">
    <name type="scientific">Choristoneura fumiferana</name>
    <name type="common">Spruce budworm moth</name>
    <name type="synonym">Archips fumiferana</name>
    <dbReference type="NCBI Taxonomy" id="7141"/>
    <lineage>
        <taxon>Eukaryota</taxon>
        <taxon>Metazoa</taxon>
        <taxon>Ecdysozoa</taxon>
        <taxon>Arthropoda</taxon>
        <taxon>Hexapoda</taxon>
        <taxon>Insecta</taxon>
        <taxon>Pterygota</taxon>
        <taxon>Neoptera</taxon>
        <taxon>Endopterygota</taxon>
        <taxon>Lepidoptera</taxon>
        <taxon>Glossata</taxon>
        <taxon>Ditrysia</taxon>
        <taxon>Tortricoidea</taxon>
        <taxon>Tortricidae</taxon>
        <taxon>Tortricinae</taxon>
        <taxon>Choristoneura</taxon>
    </lineage>
</organism>
<evidence type="ECO:0000313" key="2">
    <source>
        <dbReference type="Proteomes" id="UP001064048"/>
    </source>
</evidence>
<proteinExistence type="predicted"/>
<gene>
    <name evidence="1" type="ORF">MSG28_010023</name>
</gene>
<evidence type="ECO:0000313" key="1">
    <source>
        <dbReference type="EMBL" id="KAI8436440.1"/>
    </source>
</evidence>